<feature type="region of interest" description="Disordered" evidence="1">
    <location>
        <begin position="289"/>
        <end position="308"/>
    </location>
</feature>
<proteinExistence type="predicted"/>
<evidence type="ECO:0000313" key="2">
    <source>
        <dbReference type="EMBL" id="CAJ21955.1"/>
    </source>
</evidence>
<dbReference type="AlphaFoldDB" id="Q3BYV8"/>
<name>Q3BYV8_XANE5</name>
<dbReference type="EMBL" id="AM039952">
    <property type="protein sequence ID" value="CAJ21955.1"/>
    <property type="molecule type" value="Genomic_DNA"/>
</dbReference>
<gene>
    <name evidence="2" type="ordered locus">XCV0324</name>
</gene>
<feature type="region of interest" description="Disordered" evidence="1">
    <location>
        <begin position="69"/>
        <end position="97"/>
    </location>
</feature>
<dbReference type="SMR" id="Q3BYV8"/>
<organism evidence="3">
    <name type="scientific">Xanthomonas euvesicatoria pv. vesicatoria (strain 85-10)</name>
    <name type="common">Xanthomonas campestris pv. vesicatoria</name>
    <dbReference type="NCBI Taxonomy" id="316273"/>
    <lineage>
        <taxon>Bacteria</taxon>
        <taxon>Pseudomonadati</taxon>
        <taxon>Pseudomonadota</taxon>
        <taxon>Gammaproteobacteria</taxon>
        <taxon>Lysobacterales</taxon>
        <taxon>Lysobacteraceae</taxon>
        <taxon>Xanthomonas</taxon>
    </lineage>
</organism>
<dbReference type="Proteomes" id="UP000007069">
    <property type="component" value="Chromosome"/>
</dbReference>
<feature type="region of interest" description="Disordered" evidence="1">
    <location>
        <begin position="19"/>
        <end position="49"/>
    </location>
</feature>
<evidence type="ECO:0000256" key="1">
    <source>
        <dbReference type="SAM" id="MobiDB-lite"/>
    </source>
</evidence>
<evidence type="ECO:0000313" key="3">
    <source>
        <dbReference type="Proteomes" id="UP000007069"/>
    </source>
</evidence>
<dbReference type="KEGG" id="xcv:XCV0324"/>
<protein>
    <submittedName>
        <fullName evidence="2">Uncharacterized protein</fullName>
    </submittedName>
</protein>
<sequence>MGDVQMGNCLRIPSANMAPALPEHGTAEASTSNPMPHAGNMTAGPQEHTAVEGCAGRQIADMWLSSLERPARRPSGSRSQPTAQSRPQSKLEKLTEQRQSMLQRAIILEDQWRSLQERCARTSVGGRQAFNLDILKGIIDRDKQALERMGGEGSYIAERHLHRIERTLQDFEKKISNQKKLQSHLAKANDFLARLKLLKDELSSRGENKDILNDIDLNIKDLEGILNELTRIEANGAGIQYDGCRGGAIAYFDSVTISLEAMLRSQDSGYFDYMRPALANVLQDGYSPSRRKAVSDAGMRGGASDGIS</sequence>
<accession>Q3BYV8</accession>
<feature type="compositionally biased region" description="Polar residues" evidence="1">
    <location>
        <begin position="76"/>
        <end position="88"/>
    </location>
</feature>
<feature type="compositionally biased region" description="Gly residues" evidence="1">
    <location>
        <begin position="299"/>
        <end position="308"/>
    </location>
</feature>
<reference evidence="2 3" key="1">
    <citation type="journal article" date="2005" name="J. Bacteriol.">
        <title>Insights into genome plasticity and pathogenicity of the plant pathogenic Bacterium Xanthomonas campestris pv. vesicatoria revealed by the complete genome sequence.</title>
        <authorList>
            <person name="Thieme F."/>
            <person name="Koebnik R."/>
            <person name="Bekel T."/>
            <person name="Berger C."/>
            <person name="Boch J."/>
            <person name="Buettner D."/>
            <person name="Caldana C."/>
            <person name="Gaigalat L."/>
            <person name="Goesmann A."/>
            <person name="Kay S."/>
            <person name="Kirchner O."/>
            <person name="Lanz C."/>
            <person name="Linke B."/>
            <person name="McHardy A.C."/>
            <person name="Meyer F."/>
            <person name="Mittenhuber G."/>
            <person name="Nies D.H."/>
            <person name="Niesbach-Kloesgen U."/>
            <person name="Patschkowski T."/>
            <person name="Rueckert C."/>
            <person name="Rupp O."/>
            <person name="Schneicker S."/>
            <person name="Schuster S.C."/>
            <person name="Vorhoelter F.J."/>
            <person name="Weber E."/>
            <person name="Puehler A."/>
            <person name="Bonas U."/>
            <person name="Bartels D."/>
            <person name="Kaiser O."/>
        </authorList>
    </citation>
    <scope>NUCLEOTIDE SEQUENCE [LARGE SCALE GENOMIC DNA]</scope>
    <source>
        <strain evidence="2 3">85-10</strain>
    </source>
</reference>
<dbReference type="HOGENOM" id="CLU_902993_0_0_6"/>